<dbReference type="InterPro" id="IPR023035">
    <property type="entry name" value="Ribosomal_uS9_bac/plastid"/>
</dbReference>
<dbReference type="Pfam" id="PF00380">
    <property type="entry name" value="Ribosomal_S9"/>
    <property type="match status" value="1"/>
</dbReference>
<gene>
    <name evidence="5 7" type="primary">rpsI</name>
    <name evidence="7" type="ORF">GCM10011501_07960</name>
</gene>
<keyword evidence="8" id="KW-1185">Reference proteome</keyword>
<dbReference type="EMBL" id="BNAH01000002">
    <property type="protein sequence ID" value="GHE81971.1"/>
    <property type="molecule type" value="Genomic_DNA"/>
</dbReference>
<dbReference type="PANTHER" id="PTHR21569">
    <property type="entry name" value="RIBOSOMAL PROTEIN S9"/>
    <property type="match status" value="1"/>
</dbReference>
<dbReference type="Gene3D" id="3.30.230.10">
    <property type="match status" value="1"/>
</dbReference>
<dbReference type="InterPro" id="IPR000754">
    <property type="entry name" value="Ribosomal_uS9"/>
</dbReference>
<comment type="caution">
    <text evidence="7">The sequence shown here is derived from an EMBL/GenBank/DDBJ whole genome shotgun (WGS) entry which is preliminary data.</text>
</comment>
<dbReference type="SUPFAM" id="SSF54211">
    <property type="entry name" value="Ribosomal protein S5 domain 2-like"/>
    <property type="match status" value="1"/>
</dbReference>
<evidence type="ECO:0000256" key="4">
    <source>
        <dbReference type="ARBA" id="ARBA00035259"/>
    </source>
</evidence>
<dbReference type="Proteomes" id="UP000626370">
    <property type="component" value="Unassembled WGS sequence"/>
</dbReference>
<keyword evidence="3 5" id="KW-0687">Ribonucleoprotein</keyword>
<dbReference type="PROSITE" id="PS00360">
    <property type="entry name" value="RIBOSOMAL_S9"/>
    <property type="match status" value="1"/>
</dbReference>
<comment type="similarity">
    <text evidence="1 5 6">Belongs to the universal ribosomal protein uS9 family.</text>
</comment>
<organism evidence="7 8">
    <name type="scientific">Thalassotalea profundi</name>
    <dbReference type="NCBI Taxonomy" id="2036687"/>
    <lineage>
        <taxon>Bacteria</taxon>
        <taxon>Pseudomonadati</taxon>
        <taxon>Pseudomonadota</taxon>
        <taxon>Gammaproteobacteria</taxon>
        <taxon>Alteromonadales</taxon>
        <taxon>Colwelliaceae</taxon>
        <taxon>Thalassotalea</taxon>
    </lineage>
</organism>
<proteinExistence type="inferred from homology"/>
<reference evidence="8" key="1">
    <citation type="journal article" date="2019" name="Int. J. Syst. Evol. Microbiol.">
        <title>The Global Catalogue of Microorganisms (GCM) 10K type strain sequencing project: providing services to taxonomists for standard genome sequencing and annotation.</title>
        <authorList>
            <consortium name="The Broad Institute Genomics Platform"/>
            <consortium name="The Broad Institute Genome Sequencing Center for Infectious Disease"/>
            <person name="Wu L."/>
            <person name="Ma J."/>
        </authorList>
    </citation>
    <scope>NUCLEOTIDE SEQUENCE [LARGE SCALE GENOMIC DNA]</scope>
    <source>
        <strain evidence="8">CGMCC 1.15922</strain>
    </source>
</reference>
<dbReference type="GO" id="GO:0005840">
    <property type="term" value="C:ribosome"/>
    <property type="evidence" value="ECO:0007669"/>
    <property type="project" value="UniProtKB-KW"/>
</dbReference>
<evidence type="ECO:0000313" key="8">
    <source>
        <dbReference type="Proteomes" id="UP000626370"/>
    </source>
</evidence>
<evidence type="ECO:0000313" key="7">
    <source>
        <dbReference type="EMBL" id="GHE81971.1"/>
    </source>
</evidence>
<dbReference type="HAMAP" id="MF_00532_B">
    <property type="entry name" value="Ribosomal_uS9_B"/>
    <property type="match status" value="1"/>
</dbReference>
<evidence type="ECO:0000256" key="5">
    <source>
        <dbReference type="HAMAP-Rule" id="MF_00532"/>
    </source>
</evidence>
<keyword evidence="2 5" id="KW-0689">Ribosomal protein</keyword>
<evidence type="ECO:0000256" key="2">
    <source>
        <dbReference type="ARBA" id="ARBA00022980"/>
    </source>
</evidence>
<name>A0ABQ3IJ62_9GAMM</name>
<evidence type="ECO:0000256" key="1">
    <source>
        <dbReference type="ARBA" id="ARBA00005251"/>
    </source>
</evidence>
<dbReference type="PANTHER" id="PTHR21569:SF1">
    <property type="entry name" value="SMALL RIBOSOMAL SUBUNIT PROTEIN US9M"/>
    <property type="match status" value="1"/>
</dbReference>
<evidence type="ECO:0000256" key="6">
    <source>
        <dbReference type="RuleBase" id="RU003815"/>
    </source>
</evidence>
<dbReference type="RefSeq" id="WP_189376802.1">
    <property type="nucleotide sequence ID" value="NZ_BNAH01000002.1"/>
</dbReference>
<dbReference type="InterPro" id="IPR020568">
    <property type="entry name" value="Ribosomal_Su5_D2-typ_SF"/>
</dbReference>
<dbReference type="InterPro" id="IPR014721">
    <property type="entry name" value="Ribsml_uS5_D2-typ_fold_subgr"/>
</dbReference>
<accession>A0ABQ3IJ62</accession>
<sequence length="130" mass="14719">MADNQYYGTGRRKSSTARVFMKAGNGAITINKRDISEYFSRPTARMVVRQPLELVEMLEKFDFNITVIGGGISGQAGAIRHGITRALMEFDETLRADLRKAGFVTRDARKVERKKVGLHKARKKPQFSKR</sequence>
<evidence type="ECO:0000256" key="3">
    <source>
        <dbReference type="ARBA" id="ARBA00023274"/>
    </source>
</evidence>
<protein>
    <recommendedName>
        <fullName evidence="4 5">Small ribosomal subunit protein uS9</fullName>
    </recommendedName>
</protein>
<dbReference type="InterPro" id="IPR020574">
    <property type="entry name" value="Ribosomal_uS9_CS"/>
</dbReference>
<dbReference type="NCBIfam" id="NF001099">
    <property type="entry name" value="PRK00132.1"/>
    <property type="match status" value="1"/>
</dbReference>